<evidence type="ECO:0000313" key="2">
    <source>
        <dbReference type="Proteomes" id="UP001054252"/>
    </source>
</evidence>
<organism evidence="1 2">
    <name type="scientific">Rubroshorea leprosula</name>
    <dbReference type="NCBI Taxonomy" id="152421"/>
    <lineage>
        <taxon>Eukaryota</taxon>
        <taxon>Viridiplantae</taxon>
        <taxon>Streptophyta</taxon>
        <taxon>Embryophyta</taxon>
        <taxon>Tracheophyta</taxon>
        <taxon>Spermatophyta</taxon>
        <taxon>Magnoliopsida</taxon>
        <taxon>eudicotyledons</taxon>
        <taxon>Gunneridae</taxon>
        <taxon>Pentapetalae</taxon>
        <taxon>rosids</taxon>
        <taxon>malvids</taxon>
        <taxon>Malvales</taxon>
        <taxon>Dipterocarpaceae</taxon>
        <taxon>Rubroshorea</taxon>
    </lineage>
</organism>
<proteinExistence type="predicted"/>
<sequence length="64" mass="7273">MQDQRNAGKSYFSSWLIDDLSFHYLFLLEKFKISLLTHTELPPTVLPSPAVHFVPAKEPATKGN</sequence>
<comment type="caution">
    <text evidence="1">The sequence shown here is derived from an EMBL/GenBank/DDBJ whole genome shotgun (WGS) entry which is preliminary data.</text>
</comment>
<reference evidence="1 2" key="1">
    <citation type="journal article" date="2021" name="Commun. Biol.">
        <title>The genome of Shorea leprosula (Dipterocarpaceae) highlights the ecological relevance of drought in aseasonal tropical rainforests.</title>
        <authorList>
            <person name="Ng K.K.S."/>
            <person name="Kobayashi M.J."/>
            <person name="Fawcett J.A."/>
            <person name="Hatakeyama M."/>
            <person name="Paape T."/>
            <person name="Ng C.H."/>
            <person name="Ang C.C."/>
            <person name="Tnah L.H."/>
            <person name="Lee C.T."/>
            <person name="Nishiyama T."/>
            <person name="Sese J."/>
            <person name="O'Brien M.J."/>
            <person name="Copetti D."/>
            <person name="Mohd Noor M.I."/>
            <person name="Ong R.C."/>
            <person name="Putra M."/>
            <person name="Sireger I.Z."/>
            <person name="Indrioko S."/>
            <person name="Kosugi Y."/>
            <person name="Izuno A."/>
            <person name="Isagi Y."/>
            <person name="Lee S.L."/>
            <person name="Shimizu K.K."/>
        </authorList>
    </citation>
    <scope>NUCLEOTIDE SEQUENCE [LARGE SCALE GENOMIC DNA]</scope>
    <source>
        <strain evidence="1">214</strain>
    </source>
</reference>
<accession>A0AAV5KE96</accession>
<dbReference type="AlphaFoldDB" id="A0AAV5KE96"/>
<protein>
    <submittedName>
        <fullName evidence="1">Uncharacterized protein</fullName>
    </submittedName>
</protein>
<dbReference type="EMBL" id="BPVZ01000061">
    <property type="protein sequence ID" value="GKV22873.1"/>
    <property type="molecule type" value="Genomic_DNA"/>
</dbReference>
<evidence type="ECO:0000313" key="1">
    <source>
        <dbReference type="EMBL" id="GKV22873.1"/>
    </source>
</evidence>
<dbReference type="Proteomes" id="UP001054252">
    <property type="component" value="Unassembled WGS sequence"/>
</dbReference>
<name>A0AAV5KE96_9ROSI</name>
<keyword evidence="2" id="KW-1185">Reference proteome</keyword>
<gene>
    <name evidence="1" type="ORF">SLEP1_g32690</name>
</gene>